<keyword evidence="9" id="KW-0539">Nucleus</keyword>
<dbReference type="PANTHER" id="PTHR14281">
    <property type="entry name" value="KINETOCHORE PROTEIN SPC25-RELATED"/>
    <property type="match status" value="1"/>
</dbReference>
<evidence type="ECO:0000256" key="5">
    <source>
        <dbReference type="ARBA" id="ARBA00022776"/>
    </source>
</evidence>
<evidence type="ECO:0000256" key="8">
    <source>
        <dbReference type="ARBA" id="ARBA00023328"/>
    </source>
</evidence>
<dbReference type="AlphaFoldDB" id="A0A0Q3G9M6"/>
<keyword evidence="4 9" id="KW-0132">Cell division</keyword>
<dbReference type="GO" id="GO:0005634">
    <property type="term" value="C:nucleus"/>
    <property type="evidence" value="ECO:0007669"/>
    <property type="project" value="UniProtKB-SubCell"/>
</dbReference>
<feature type="region of interest" description="Disordered" evidence="10">
    <location>
        <begin position="237"/>
        <end position="299"/>
    </location>
</feature>
<dbReference type="OrthoDB" id="6353017at2759"/>
<evidence type="ECO:0000313" key="13">
    <source>
        <dbReference type="EnsemblPlants" id="KQK08039"/>
    </source>
</evidence>
<proteinExistence type="inferred from homology"/>
<organism evidence="12">
    <name type="scientific">Brachypodium distachyon</name>
    <name type="common">Purple false brome</name>
    <name type="synonym">Trachynia distachya</name>
    <dbReference type="NCBI Taxonomy" id="15368"/>
    <lineage>
        <taxon>Eukaryota</taxon>
        <taxon>Viridiplantae</taxon>
        <taxon>Streptophyta</taxon>
        <taxon>Embryophyta</taxon>
        <taxon>Tracheophyta</taxon>
        <taxon>Spermatophyta</taxon>
        <taxon>Magnoliopsida</taxon>
        <taxon>Liliopsida</taxon>
        <taxon>Poales</taxon>
        <taxon>Poaceae</taxon>
        <taxon>BOP clade</taxon>
        <taxon>Pooideae</taxon>
        <taxon>Stipodae</taxon>
        <taxon>Brachypodieae</taxon>
        <taxon>Brachypodium</taxon>
    </lineage>
</organism>
<evidence type="ECO:0000256" key="3">
    <source>
        <dbReference type="ARBA" id="ARBA00022454"/>
    </source>
</evidence>
<dbReference type="InterPro" id="IPR045143">
    <property type="entry name" value="Spc25"/>
</dbReference>
<comment type="function">
    <text evidence="9">Acts as a component of the essential kinetochore-associated NDC80 complex, which is required for chromosome segregation and spindle checkpoint activity.</text>
</comment>
<dbReference type="EnsemblPlants" id="KQK08039">
    <property type="protein sequence ID" value="KQK08039"/>
    <property type="gene ID" value="BRADI_2g39160v3"/>
</dbReference>
<evidence type="ECO:0000256" key="4">
    <source>
        <dbReference type="ARBA" id="ARBA00022618"/>
    </source>
</evidence>
<dbReference type="RefSeq" id="XP_003569097.2">
    <property type="nucleotide sequence ID" value="XM_003569049.4"/>
</dbReference>
<keyword evidence="5 9" id="KW-0498">Mitosis</keyword>
<dbReference type="GeneID" id="100824076"/>
<dbReference type="CDD" id="cd23784">
    <property type="entry name" value="RWD_Spc25"/>
    <property type="match status" value="1"/>
</dbReference>
<reference evidence="13" key="3">
    <citation type="submission" date="2018-08" db="UniProtKB">
        <authorList>
            <consortium name="EnsemblPlants"/>
        </authorList>
    </citation>
    <scope>IDENTIFICATION</scope>
    <source>
        <strain evidence="13">cv. Bd21</strain>
    </source>
</reference>
<keyword evidence="9" id="KW-0995">Kinetochore</keyword>
<feature type="compositionally biased region" description="Low complexity" evidence="10">
    <location>
        <begin position="241"/>
        <end position="254"/>
    </location>
</feature>
<dbReference type="KEGG" id="bdi:100824076"/>
<evidence type="ECO:0000313" key="14">
    <source>
        <dbReference type="Proteomes" id="UP000008810"/>
    </source>
</evidence>
<dbReference type="GO" id="GO:0031262">
    <property type="term" value="C:Ndc80 complex"/>
    <property type="evidence" value="ECO:0000318"/>
    <property type="project" value="GO_Central"/>
</dbReference>
<dbReference type="ExpressionAtlas" id="A0A0Q3G9M6">
    <property type="expression patterns" value="baseline and differential"/>
</dbReference>
<dbReference type="Pfam" id="PF08234">
    <property type="entry name" value="Spindle_Spc25"/>
    <property type="match status" value="1"/>
</dbReference>
<comment type="similarity">
    <text evidence="2 9">Belongs to the SPC25 family.</text>
</comment>
<protein>
    <recommendedName>
        <fullName evidence="9">Kinetochore protein SPC25</fullName>
    </recommendedName>
</protein>
<dbReference type="Proteomes" id="UP000008810">
    <property type="component" value="Chromosome 2"/>
</dbReference>
<dbReference type="GO" id="GO:0007059">
    <property type="term" value="P:chromosome segregation"/>
    <property type="evidence" value="ECO:0000318"/>
    <property type="project" value="GO_Central"/>
</dbReference>
<reference evidence="12" key="2">
    <citation type="submission" date="2017-06" db="EMBL/GenBank/DDBJ databases">
        <title>WGS assembly of Brachypodium distachyon.</title>
        <authorList>
            <consortium name="The International Brachypodium Initiative"/>
            <person name="Lucas S."/>
            <person name="Harmon-Smith M."/>
            <person name="Lail K."/>
            <person name="Tice H."/>
            <person name="Grimwood J."/>
            <person name="Bruce D."/>
            <person name="Barry K."/>
            <person name="Shu S."/>
            <person name="Lindquist E."/>
            <person name="Wang M."/>
            <person name="Pitluck S."/>
            <person name="Vogel J.P."/>
            <person name="Garvin D.F."/>
            <person name="Mockler T.C."/>
            <person name="Schmutz J."/>
            <person name="Rokhsar D."/>
            <person name="Bevan M.W."/>
        </authorList>
    </citation>
    <scope>NUCLEOTIDE SEQUENCE</scope>
    <source>
        <strain evidence="12">Bd21</strain>
    </source>
</reference>
<dbReference type="FunCoup" id="A0A0Q3G9M6">
    <property type="interactions" value="5"/>
</dbReference>
<feature type="domain" description="Chromosome segregation protein Spc25 C-terminal" evidence="11">
    <location>
        <begin position="153"/>
        <end position="222"/>
    </location>
</feature>
<dbReference type="Gene3D" id="3.30.457.50">
    <property type="entry name" value="Chromosome segregation protein Spc25"/>
    <property type="match status" value="1"/>
</dbReference>
<keyword evidence="3 9" id="KW-0158">Chromosome</keyword>
<evidence type="ECO:0000259" key="11">
    <source>
        <dbReference type="Pfam" id="PF08234"/>
    </source>
</evidence>
<name>A0A0Q3G9M6_BRADI</name>
<feature type="compositionally biased region" description="Basic residues" evidence="10">
    <location>
        <begin position="268"/>
        <end position="280"/>
    </location>
</feature>
<evidence type="ECO:0000256" key="2">
    <source>
        <dbReference type="ARBA" id="ARBA00006379"/>
    </source>
</evidence>
<evidence type="ECO:0000256" key="1">
    <source>
        <dbReference type="ARBA" id="ARBA00004584"/>
    </source>
</evidence>
<dbReference type="InterPro" id="IPR013255">
    <property type="entry name" value="Spc25_C"/>
</dbReference>
<sequence length="314" mass="35111">MEMAALRAALDRQAAAVRDRLAAGSAAYRAATLSSRSSAHQTLSRREDLDGLRRQLQGLEDDLAQALSIKLAKESKCELARDSISSLVATNEQLVNLVDEQRNKRDQYARVISNELEAVEALEAKNREGETWQKDIEKAVFWYQKFLGLQVVVEGEGVKFIFDKVDLQSPEKEYSFSLKFDNDKYTLHQCSPPVEDSEELVKELNLTNDMFKFLRIIRQRFQAATVSGTLPVSPVVCPDASSRPVSSPVVMSVDSRSRNVADQSHSQSKNKKQAPTKRRASALSAASPGSVRRSPRLAASPCSVRRLPRFWENK</sequence>
<keyword evidence="7 9" id="KW-0131">Cell cycle</keyword>
<reference evidence="12 13" key="1">
    <citation type="journal article" date="2010" name="Nature">
        <title>Genome sequencing and analysis of the model grass Brachypodium distachyon.</title>
        <authorList>
            <consortium name="International Brachypodium Initiative"/>
        </authorList>
    </citation>
    <scope>NUCLEOTIDE SEQUENCE [LARGE SCALE GENOMIC DNA]</scope>
    <source>
        <strain evidence="12 13">Bd21</strain>
    </source>
</reference>
<accession>A0A0Q3G9M6</accession>
<evidence type="ECO:0000256" key="7">
    <source>
        <dbReference type="ARBA" id="ARBA00023306"/>
    </source>
</evidence>
<evidence type="ECO:0000256" key="10">
    <source>
        <dbReference type="SAM" id="MobiDB-lite"/>
    </source>
</evidence>
<dbReference type="EMBL" id="CM000881">
    <property type="protein sequence ID" value="KQK08039.1"/>
    <property type="molecule type" value="Genomic_DNA"/>
</dbReference>
<keyword evidence="8 9" id="KW-0137">Centromere</keyword>
<comment type="subunit">
    <text evidence="9">Component of the NDC80 complex.</text>
</comment>
<gene>
    <name evidence="13" type="primary">LOC100824076</name>
    <name evidence="12" type="ORF">BRADI_2g39160v3</name>
</gene>
<dbReference type="GO" id="GO:0051301">
    <property type="term" value="P:cell division"/>
    <property type="evidence" value="ECO:0007669"/>
    <property type="project" value="UniProtKB-UniRule"/>
</dbReference>
<dbReference type="STRING" id="15368.A0A0Q3G9M6"/>
<evidence type="ECO:0000256" key="6">
    <source>
        <dbReference type="ARBA" id="ARBA00023054"/>
    </source>
</evidence>
<evidence type="ECO:0000256" key="9">
    <source>
        <dbReference type="RuleBase" id="RU367150"/>
    </source>
</evidence>
<dbReference type="FunFam" id="3.30.457.50:FF:000001">
    <property type="entry name" value="Probable kinetochore protein spc25"/>
    <property type="match status" value="1"/>
</dbReference>
<dbReference type="Gramene" id="KQK08039">
    <property type="protein sequence ID" value="KQK08039"/>
    <property type="gene ID" value="BRADI_2g39160v3"/>
</dbReference>
<comment type="subcellular location">
    <subcellularLocation>
        <location evidence="1">Chromosome</location>
        <location evidence="1">Centromere</location>
    </subcellularLocation>
    <subcellularLocation>
        <location evidence="9">Nucleus</location>
    </subcellularLocation>
    <subcellularLocation>
        <location evidence="9">Chromosome</location>
        <location evidence="9">Centromere</location>
        <location evidence="9">Kinetochore</location>
    </subcellularLocation>
</comment>
<evidence type="ECO:0000313" key="12">
    <source>
        <dbReference type="EMBL" id="KQK08039.1"/>
    </source>
</evidence>
<keyword evidence="14" id="KW-1185">Reference proteome</keyword>
<dbReference type="PANTHER" id="PTHR14281:SF1">
    <property type="entry name" value="KINETOCHORE PROTEIN SPC25"/>
    <property type="match status" value="1"/>
</dbReference>
<keyword evidence="6" id="KW-0175">Coiled coil</keyword>